<feature type="region of interest" description="Disordered" evidence="6">
    <location>
        <begin position="711"/>
        <end position="734"/>
    </location>
</feature>
<evidence type="ECO:0000259" key="7">
    <source>
        <dbReference type="PROSITE" id="PS50157"/>
    </source>
</evidence>
<dbReference type="InterPro" id="IPR050688">
    <property type="entry name" value="Zinc_finger/UBP_domain"/>
</dbReference>
<organism evidence="9 10">
    <name type="scientific">Saccoglossus kowalevskii</name>
    <name type="common">Acorn worm</name>
    <dbReference type="NCBI Taxonomy" id="10224"/>
    <lineage>
        <taxon>Eukaryota</taxon>
        <taxon>Metazoa</taxon>
        <taxon>Hemichordata</taxon>
        <taxon>Enteropneusta</taxon>
        <taxon>Harrimaniidae</taxon>
        <taxon>Saccoglossus</taxon>
    </lineage>
</organism>
<dbReference type="PROSITE" id="PS00028">
    <property type="entry name" value="ZINC_FINGER_C2H2_1"/>
    <property type="match status" value="4"/>
</dbReference>
<feature type="compositionally biased region" description="Polar residues" evidence="6">
    <location>
        <begin position="766"/>
        <end position="776"/>
    </location>
</feature>
<dbReference type="Gene3D" id="2.170.270.10">
    <property type="entry name" value="SET domain"/>
    <property type="match status" value="1"/>
</dbReference>
<feature type="domain" description="C2H2-type" evidence="7">
    <location>
        <begin position="399"/>
        <end position="427"/>
    </location>
</feature>
<dbReference type="InterPro" id="IPR046341">
    <property type="entry name" value="SET_dom_sf"/>
</dbReference>
<feature type="region of interest" description="Disordered" evidence="6">
    <location>
        <begin position="58"/>
        <end position="86"/>
    </location>
</feature>
<name>A0ABM0H030_SACKO</name>
<evidence type="ECO:0000313" key="10">
    <source>
        <dbReference type="RefSeq" id="XP_002741229.1"/>
    </source>
</evidence>
<dbReference type="InterPro" id="IPR036236">
    <property type="entry name" value="Znf_C2H2_sf"/>
</dbReference>
<feature type="domain" description="C2H2-type" evidence="7">
    <location>
        <begin position="431"/>
        <end position="459"/>
    </location>
</feature>
<feature type="domain" description="SET" evidence="8">
    <location>
        <begin position="201"/>
        <end position="318"/>
    </location>
</feature>
<reference evidence="10" key="1">
    <citation type="submission" date="2025-08" db="UniProtKB">
        <authorList>
            <consortium name="RefSeq"/>
        </authorList>
    </citation>
    <scope>IDENTIFICATION</scope>
    <source>
        <tissue evidence="10">Testes</tissue>
    </source>
</reference>
<gene>
    <name evidence="10" type="primary">LOC100371993</name>
</gene>
<feature type="compositionally biased region" description="Basic residues" evidence="6">
    <location>
        <begin position="573"/>
        <end position="583"/>
    </location>
</feature>
<feature type="domain" description="C2H2-type" evidence="7">
    <location>
        <begin position="460"/>
        <end position="487"/>
    </location>
</feature>
<dbReference type="InterPro" id="IPR013087">
    <property type="entry name" value="Znf_C2H2_type"/>
</dbReference>
<evidence type="ECO:0000256" key="4">
    <source>
        <dbReference type="ARBA" id="ARBA00022833"/>
    </source>
</evidence>
<accession>A0ABM0H030</accession>
<protein>
    <submittedName>
        <fullName evidence="10">Uncharacterized protein LOC100371993</fullName>
    </submittedName>
</protein>
<dbReference type="Pfam" id="PF00096">
    <property type="entry name" value="zf-C2H2"/>
    <property type="match status" value="2"/>
</dbReference>
<evidence type="ECO:0000256" key="1">
    <source>
        <dbReference type="ARBA" id="ARBA00022723"/>
    </source>
</evidence>
<evidence type="ECO:0000256" key="6">
    <source>
        <dbReference type="SAM" id="MobiDB-lite"/>
    </source>
</evidence>
<dbReference type="Proteomes" id="UP000694865">
    <property type="component" value="Unplaced"/>
</dbReference>
<dbReference type="PROSITE" id="PS50157">
    <property type="entry name" value="ZINC_FINGER_C2H2_2"/>
    <property type="match status" value="4"/>
</dbReference>
<feature type="region of interest" description="Disordered" evidence="6">
    <location>
        <begin position="141"/>
        <end position="160"/>
    </location>
</feature>
<evidence type="ECO:0000256" key="2">
    <source>
        <dbReference type="ARBA" id="ARBA00022737"/>
    </source>
</evidence>
<dbReference type="InterPro" id="IPR001214">
    <property type="entry name" value="SET_dom"/>
</dbReference>
<keyword evidence="4" id="KW-0862">Zinc</keyword>
<evidence type="ECO:0000256" key="5">
    <source>
        <dbReference type="PROSITE-ProRule" id="PRU00042"/>
    </source>
</evidence>
<dbReference type="Gene3D" id="3.30.160.60">
    <property type="entry name" value="Classic Zinc Finger"/>
    <property type="match status" value="4"/>
</dbReference>
<evidence type="ECO:0000259" key="8">
    <source>
        <dbReference type="PROSITE" id="PS50280"/>
    </source>
</evidence>
<dbReference type="PROSITE" id="PS50280">
    <property type="entry name" value="SET"/>
    <property type="match status" value="1"/>
</dbReference>
<dbReference type="PANTHER" id="PTHR24403">
    <property type="entry name" value="ZINC FINGER PROTEIN"/>
    <property type="match status" value="1"/>
</dbReference>
<feature type="compositionally biased region" description="Polar residues" evidence="6">
    <location>
        <begin position="711"/>
        <end position="723"/>
    </location>
</feature>
<sequence length="803" mass="92112">MGRKSRKVIGAIRAAQIRLMRLKGTREKGSRNEDGVTIETACPNGDNNVVERCHEERRENKNVMQTQHRKRRQTDSIASRVRQKKRQNLNKVVEAVKRRKTSHDHSAGVSSETGVLDDEQLGNIGIFLSNQTGVIQQHMLHNGDDCASNPGSEDEEPSEPSLRVYNEMKKLYGTNLKYNLVRDTLKPDRMTGSKAISSLPWQLFVGQSDACGGELGVYSKMHIKHNTVFEPLTGMTIMQDDITTDINTRFLWPVFNENGKVSNYLDLSDESKSTWLRYLNPAPKRDLQNIEVRYTQNTLFFVSIRNIKPNTELLFWFSPAYCKLLCVPCDPERQVLRTDCDKCHVRFDNALYTQKHINIFHPYGLKTDKYTCYQCKEICYGRKKLIRHMKEEHGTSSAWQCDECGKAVHSNYYLKEHKRKAHLPEEKAKKYPCDQCSKMFKCRAHLRRHVECIHTRKFEHECEHCHKKFCVKKYLERHLRAHKGEFPFVCDKCSKGFFDSHSLKVHLLTHSGVRPYRCTLCDSSTTTKQLLQFHMKKAHGFTDENMPEIKRQVELTYDSTPITGYREREKPARQRIFRSRSKSNRSPEAEVQSSQPSKGVSDAVEKIAVDTLLQSYQNEEDHTYTEATNTDHQTTNIQYPASSVSQQERTEDLQQQPTPNLHTVPHSENVISLNTNVASHPIQSTAASYDKPEQPLMTTSSSCHSITQHQHGASASLTSNLQQTPPPFHHSPGSEYTYSSAIAGYHHNESHMGNHGYNPPPIHSHPTTTYPSSYHTANVGPYPNHPPHLNAHHNYVINQAPWQ</sequence>
<keyword evidence="1" id="KW-0479">Metal-binding</keyword>
<proteinExistence type="predicted"/>
<evidence type="ECO:0000256" key="3">
    <source>
        <dbReference type="ARBA" id="ARBA00022771"/>
    </source>
</evidence>
<evidence type="ECO:0000313" key="9">
    <source>
        <dbReference type="Proteomes" id="UP000694865"/>
    </source>
</evidence>
<dbReference type="Pfam" id="PF21549">
    <property type="entry name" value="PRDM2_PR"/>
    <property type="match status" value="1"/>
</dbReference>
<dbReference type="PANTHER" id="PTHR24403:SF67">
    <property type="entry name" value="FI01116P-RELATED"/>
    <property type="match status" value="1"/>
</dbReference>
<dbReference type="GeneID" id="100371993"/>
<dbReference type="RefSeq" id="XP_002741229.1">
    <property type="nucleotide sequence ID" value="XM_002741183.2"/>
</dbReference>
<feature type="domain" description="C2H2-type" evidence="7">
    <location>
        <begin position="488"/>
        <end position="515"/>
    </location>
</feature>
<dbReference type="SUPFAM" id="SSF57667">
    <property type="entry name" value="beta-beta-alpha zinc fingers"/>
    <property type="match status" value="3"/>
</dbReference>
<keyword evidence="9" id="KW-1185">Reference proteome</keyword>
<keyword evidence="3 5" id="KW-0863">Zinc-finger</keyword>
<feature type="region of interest" description="Disordered" evidence="6">
    <location>
        <begin position="766"/>
        <end position="786"/>
    </location>
</feature>
<feature type="region of interest" description="Disordered" evidence="6">
    <location>
        <begin position="562"/>
        <end position="602"/>
    </location>
</feature>
<dbReference type="SUPFAM" id="SSF82199">
    <property type="entry name" value="SET domain"/>
    <property type="match status" value="1"/>
</dbReference>
<dbReference type="SMART" id="SM00355">
    <property type="entry name" value="ZnF_C2H2"/>
    <property type="match status" value="7"/>
</dbReference>
<keyword evidence="2" id="KW-0677">Repeat</keyword>